<dbReference type="PANTHER" id="PTHR47495:SF1">
    <property type="entry name" value="BLL3820 PROTEIN"/>
    <property type="match status" value="1"/>
</dbReference>
<sequence>MIPPALAAAPRLSAWITVNASGTVSVRSGKVELGQGILTALSQIVAEELDVELARITMVPMTAPVTPEDTLTAGSRSLEESGVALRQAAAEVRALFVAASGLGPDATVHDGVISSGAGTTSYWDLAESVSLDIDATGEPTPKLVAQHSIVGSSAPRLDLPDKVYGRPRFIHDMSLPGMLYGRVVRPPSPGATLRSLDTSAAKELAGVVEVVRDGSFLGVVATHEETAISGAELLRKHAVWDESASLPSVDDLLSSQDFETQTVDAQSPEFVTTVSARYTRPYLAHASIGPACCIAQWNDTLLEVWSHTQGAYNLRKAITLALPLSLDQITVHHVEGAGCYGHNGADDAAFDAVLLARAVPGHPVQVVWSRADELSWAPFGPAMAVQMSARVEDGVITGWRHETFGNGHASRPGTSPVAPGLLSAAYMAGGKPLVASNDPPTARGGGAQRNAIPLYTFPQREIIKNRLLHMPLRTSAMRSLGAYLNVFAIESFMDELAGEVDPVEFRLRYLADDRARAVILAAADQAGWWDRSPKPDSGYGFGFARYSNHGAYCAVVAEVRAENELKVTRLTLAVDAGLIVNPDGLRNQIEGGAIQSTSWTLKEQVRFDRTHVTSSDWESYPILRFSEVPAVDVVLLNRPDLPSCGAGEAAQGPTAAAIGNALHDALGVRVRNLPLSAENIVAAMPD</sequence>
<dbReference type="InterPro" id="IPR008274">
    <property type="entry name" value="AldOxase/xan_DH_MoCoBD1"/>
</dbReference>
<dbReference type="Proteomes" id="UP000192674">
    <property type="component" value="Unassembled WGS sequence"/>
</dbReference>
<dbReference type="InterPro" id="IPR052516">
    <property type="entry name" value="N-heterocyclic_Hydroxylase"/>
</dbReference>
<dbReference type="InterPro" id="IPR046867">
    <property type="entry name" value="AldOxase/xan_DH_MoCoBD2"/>
</dbReference>
<dbReference type="Gene3D" id="3.90.1170.50">
    <property type="entry name" value="Aldehyde oxidase/xanthine dehydrogenase, a/b hammerhead"/>
    <property type="match status" value="1"/>
</dbReference>
<dbReference type="RefSeq" id="WP_143447112.1">
    <property type="nucleotide sequence ID" value="NZ_FWXV01000013.1"/>
</dbReference>
<keyword evidence="3" id="KW-1185">Reference proteome</keyword>
<dbReference type="EMBL" id="FWXV01000013">
    <property type="protein sequence ID" value="SMD26194.1"/>
    <property type="molecule type" value="Genomic_DNA"/>
</dbReference>
<feature type="domain" description="Aldehyde oxidase/xanthine dehydrogenase a/b hammerhead" evidence="1">
    <location>
        <begin position="164"/>
        <end position="244"/>
    </location>
</feature>
<dbReference type="SUPFAM" id="SSF56003">
    <property type="entry name" value="Molybdenum cofactor-binding domain"/>
    <property type="match status" value="2"/>
</dbReference>
<dbReference type="PIRSF" id="PIRSF036389">
    <property type="entry name" value="IOR_B"/>
    <property type="match status" value="1"/>
</dbReference>
<dbReference type="Pfam" id="PF20256">
    <property type="entry name" value="MoCoBD_2"/>
    <property type="match status" value="2"/>
</dbReference>
<dbReference type="InterPro" id="IPR012368">
    <property type="entry name" value="OxRdtase_Mopterin-bd_su_IorB"/>
</dbReference>
<protein>
    <submittedName>
        <fullName evidence="2">CO or xanthine dehydrogenase, Mo-binding subunit</fullName>
    </submittedName>
</protein>
<dbReference type="GO" id="GO:0016491">
    <property type="term" value="F:oxidoreductase activity"/>
    <property type="evidence" value="ECO:0007669"/>
    <property type="project" value="InterPro"/>
</dbReference>
<organism evidence="2 3">
    <name type="scientific">Kibdelosporangium aridum</name>
    <dbReference type="NCBI Taxonomy" id="2030"/>
    <lineage>
        <taxon>Bacteria</taxon>
        <taxon>Bacillati</taxon>
        <taxon>Actinomycetota</taxon>
        <taxon>Actinomycetes</taxon>
        <taxon>Pseudonocardiales</taxon>
        <taxon>Pseudonocardiaceae</taxon>
        <taxon>Kibdelosporangium</taxon>
    </lineage>
</organism>
<dbReference type="PANTHER" id="PTHR47495">
    <property type="entry name" value="ALDEHYDE DEHYDROGENASE"/>
    <property type="match status" value="1"/>
</dbReference>
<dbReference type="Pfam" id="PF02738">
    <property type="entry name" value="MoCoBD_1"/>
    <property type="match status" value="1"/>
</dbReference>
<evidence type="ECO:0000313" key="3">
    <source>
        <dbReference type="Proteomes" id="UP000192674"/>
    </source>
</evidence>
<dbReference type="Gene3D" id="3.30.365.10">
    <property type="entry name" value="Aldehyde oxidase/xanthine dehydrogenase, molybdopterin binding domain"/>
    <property type="match status" value="4"/>
</dbReference>
<dbReference type="InterPro" id="IPR037165">
    <property type="entry name" value="AldOxase/xan_DH_Mopterin-bd_sf"/>
</dbReference>
<dbReference type="AlphaFoldDB" id="A0A1Y5Y5S2"/>
<dbReference type="InterPro" id="IPR000674">
    <property type="entry name" value="Ald_Oxase/Xan_DH_a/b"/>
</dbReference>
<proteinExistence type="predicted"/>
<name>A0A1Y5Y5S2_KIBAR</name>
<reference evidence="2 3" key="1">
    <citation type="submission" date="2017-04" db="EMBL/GenBank/DDBJ databases">
        <authorList>
            <person name="Afonso C.L."/>
            <person name="Miller P.J."/>
            <person name="Scott M.A."/>
            <person name="Spackman E."/>
            <person name="Goraichik I."/>
            <person name="Dimitrov K.M."/>
            <person name="Suarez D.L."/>
            <person name="Swayne D.E."/>
        </authorList>
    </citation>
    <scope>NUCLEOTIDE SEQUENCE [LARGE SCALE GENOMIC DNA]</scope>
    <source>
        <strain evidence="2 3">DSM 43828</strain>
    </source>
</reference>
<dbReference type="SMART" id="SM01008">
    <property type="entry name" value="Ald_Xan_dh_C"/>
    <property type="match status" value="1"/>
</dbReference>
<accession>A0A1Y5Y5S2</accession>
<evidence type="ECO:0000313" key="2">
    <source>
        <dbReference type="EMBL" id="SMD26194.1"/>
    </source>
</evidence>
<gene>
    <name evidence="2" type="ORF">SAMN05661093_09774</name>
</gene>
<evidence type="ECO:0000259" key="1">
    <source>
        <dbReference type="SMART" id="SM01008"/>
    </source>
</evidence>
<dbReference type="OrthoDB" id="9767994at2"/>